<organism evidence="4 5">
    <name type="scientific">Azorhizobium oxalatiphilum</name>
    <dbReference type="NCBI Taxonomy" id="980631"/>
    <lineage>
        <taxon>Bacteria</taxon>
        <taxon>Pseudomonadati</taxon>
        <taxon>Pseudomonadota</taxon>
        <taxon>Alphaproteobacteria</taxon>
        <taxon>Hyphomicrobiales</taxon>
        <taxon>Xanthobacteraceae</taxon>
        <taxon>Azorhizobium</taxon>
    </lineage>
</organism>
<dbReference type="SUPFAM" id="SSF52172">
    <property type="entry name" value="CheY-like"/>
    <property type="match status" value="1"/>
</dbReference>
<keyword evidence="1" id="KW-0597">Phosphoprotein</keyword>
<feature type="domain" description="Response regulatory" evidence="3">
    <location>
        <begin position="7"/>
        <end position="118"/>
    </location>
</feature>
<dbReference type="PROSITE" id="PS50110">
    <property type="entry name" value="RESPONSE_REGULATORY"/>
    <property type="match status" value="1"/>
</dbReference>
<dbReference type="RefSeq" id="WP_188578132.1">
    <property type="nucleotide sequence ID" value="NZ_BMCT01000002.1"/>
</dbReference>
<proteinExistence type="predicted"/>
<dbReference type="GO" id="GO:0000160">
    <property type="term" value="P:phosphorelay signal transduction system"/>
    <property type="evidence" value="ECO:0007669"/>
    <property type="project" value="InterPro"/>
</dbReference>
<evidence type="ECO:0000256" key="1">
    <source>
        <dbReference type="PROSITE-ProRule" id="PRU00169"/>
    </source>
</evidence>
<reference evidence="4" key="1">
    <citation type="journal article" date="2014" name="Int. J. Syst. Evol. Microbiol.">
        <title>Complete genome sequence of Corynebacterium casei LMG S-19264T (=DSM 44701T), isolated from a smear-ripened cheese.</title>
        <authorList>
            <consortium name="US DOE Joint Genome Institute (JGI-PGF)"/>
            <person name="Walter F."/>
            <person name="Albersmeier A."/>
            <person name="Kalinowski J."/>
            <person name="Ruckert C."/>
        </authorList>
    </citation>
    <scope>NUCLEOTIDE SEQUENCE</scope>
    <source>
        <strain evidence="4">CCM 7897</strain>
    </source>
</reference>
<keyword evidence="5" id="KW-1185">Reference proteome</keyword>
<sequence>MGRSAKRILIVEDEFLVALGLQDNLEALGYDVVGPAGTLGDAMRLAERAQMDAAILDVNLHGDVVFSAADILADRGIPLIFCSGHVAPQSFPERFHGALSVPKPYTIVGIDAALREVFETDDDDDSGPDRHSGSDHSMSF</sequence>
<reference evidence="4" key="2">
    <citation type="submission" date="2020-09" db="EMBL/GenBank/DDBJ databases">
        <authorList>
            <person name="Sun Q."/>
            <person name="Sedlacek I."/>
        </authorList>
    </citation>
    <scope>NUCLEOTIDE SEQUENCE</scope>
    <source>
        <strain evidence="4">CCM 7897</strain>
    </source>
</reference>
<evidence type="ECO:0000313" key="4">
    <source>
        <dbReference type="EMBL" id="GGF60833.1"/>
    </source>
</evidence>
<protein>
    <submittedName>
        <fullName evidence="4">Response regulator</fullName>
    </submittedName>
</protein>
<dbReference type="Gene3D" id="3.40.50.2300">
    <property type="match status" value="1"/>
</dbReference>
<dbReference type="SMART" id="SM00448">
    <property type="entry name" value="REC"/>
    <property type="match status" value="1"/>
</dbReference>
<gene>
    <name evidence="4" type="ORF">GCM10007301_20750</name>
</gene>
<evidence type="ECO:0000313" key="5">
    <source>
        <dbReference type="Proteomes" id="UP000606044"/>
    </source>
</evidence>
<dbReference type="InterPro" id="IPR011006">
    <property type="entry name" value="CheY-like_superfamily"/>
</dbReference>
<evidence type="ECO:0000256" key="2">
    <source>
        <dbReference type="SAM" id="MobiDB-lite"/>
    </source>
</evidence>
<dbReference type="Pfam" id="PF00072">
    <property type="entry name" value="Response_reg"/>
    <property type="match status" value="1"/>
</dbReference>
<feature type="region of interest" description="Disordered" evidence="2">
    <location>
        <begin position="120"/>
        <end position="140"/>
    </location>
</feature>
<dbReference type="AlphaFoldDB" id="A0A917FC14"/>
<feature type="modified residue" description="4-aspartylphosphate" evidence="1">
    <location>
        <position position="57"/>
    </location>
</feature>
<name>A0A917FC14_9HYPH</name>
<evidence type="ECO:0000259" key="3">
    <source>
        <dbReference type="PROSITE" id="PS50110"/>
    </source>
</evidence>
<dbReference type="Proteomes" id="UP000606044">
    <property type="component" value="Unassembled WGS sequence"/>
</dbReference>
<accession>A0A917FC14</accession>
<dbReference type="EMBL" id="BMCT01000002">
    <property type="protein sequence ID" value="GGF60833.1"/>
    <property type="molecule type" value="Genomic_DNA"/>
</dbReference>
<dbReference type="InterPro" id="IPR001789">
    <property type="entry name" value="Sig_transdc_resp-reg_receiver"/>
</dbReference>
<comment type="caution">
    <text evidence="4">The sequence shown here is derived from an EMBL/GenBank/DDBJ whole genome shotgun (WGS) entry which is preliminary data.</text>
</comment>